<keyword evidence="2" id="KW-1185">Reference proteome</keyword>
<protein>
    <submittedName>
        <fullName evidence="1">Uncharacterized protein</fullName>
    </submittedName>
</protein>
<evidence type="ECO:0000313" key="2">
    <source>
        <dbReference type="Proteomes" id="UP001140087"/>
    </source>
</evidence>
<proteinExistence type="predicted"/>
<dbReference type="EMBL" id="JANBUN010000553">
    <property type="protein sequence ID" value="KAJ2802892.1"/>
    <property type="molecule type" value="Genomic_DNA"/>
</dbReference>
<gene>
    <name evidence="1" type="ORF">H4R21_002247</name>
</gene>
<accession>A0ACC1L8B3</accession>
<dbReference type="Proteomes" id="UP001140087">
    <property type="component" value="Unassembled WGS sequence"/>
</dbReference>
<reference evidence="1" key="1">
    <citation type="submission" date="2022-07" db="EMBL/GenBank/DDBJ databases">
        <title>Phylogenomic reconstructions and comparative analyses of Kickxellomycotina fungi.</title>
        <authorList>
            <person name="Reynolds N.K."/>
            <person name="Stajich J.E."/>
            <person name="Barry K."/>
            <person name="Grigoriev I.V."/>
            <person name="Crous P."/>
            <person name="Smith M.E."/>
        </authorList>
    </citation>
    <scope>NUCLEOTIDE SEQUENCE</scope>
    <source>
        <strain evidence="1">BCRC 34780</strain>
    </source>
</reference>
<comment type="caution">
    <text evidence="1">The sequence shown here is derived from an EMBL/GenBank/DDBJ whole genome shotgun (WGS) entry which is preliminary data.</text>
</comment>
<organism evidence="1 2">
    <name type="scientific">Coemansia helicoidea</name>
    <dbReference type="NCBI Taxonomy" id="1286919"/>
    <lineage>
        <taxon>Eukaryota</taxon>
        <taxon>Fungi</taxon>
        <taxon>Fungi incertae sedis</taxon>
        <taxon>Zoopagomycota</taxon>
        <taxon>Kickxellomycotina</taxon>
        <taxon>Kickxellomycetes</taxon>
        <taxon>Kickxellales</taxon>
        <taxon>Kickxellaceae</taxon>
        <taxon>Coemansia</taxon>
    </lineage>
</organism>
<sequence length="345" mass="36139">MKLSRVSPAAALAMSLLGTASAGLSGCPQNLAFQITNVAQFGKITFAFDACTVDKVRGGYRAGVANFNTADGSAWKVIQEYRRTTKGDDEFTPFDSVLQKSDTRRTSSGRGDDSGSSNNDDEANSLDGFCDAWEAAAISRTFRSAQGSVFTDNYFDRSQSLADNLGLTLSISQAQLYDAAISHGTGTQKGGLLGMIQTTNKNVTANVPGVTGSLLTINGFKVDEIKWLQMFLNVRSAYTKAPGAKSSIDTYNSMIHNMMAAYTNSDNKDRTVFQWAGKINVLSNVAGMGNVSCENSYLDASANGPSTCNGSPATGQNSVAGQCNIAPAAAGVALAAVALAVALVM</sequence>
<name>A0ACC1L8B3_9FUNG</name>
<evidence type="ECO:0000313" key="1">
    <source>
        <dbReference type="EMBL" id="KAJ2802892.1"/>
    </source>
</evidence>